<proteinExistence type="predicted"/>
<evidence type="ECO:0000313" key="3">
    <source>
        <dbReference type="Proteomes" id="UP000317421"/>
    </source>
</evidence>
<accession>A0A5C6AEF6</accession>
<gene>
    <name evidence="2" type="ORF">Pla108_21440</name>
</gene>
<reference evidence="2 3" key="1">
    <citation type="submission" date="2019-02" db="EMBL/GenBank/DDBJ databases">
        <title>Deep-cultivation of Planctomycetes and their phenomic and genomic characterization uncovers novel biology.</title>
        <authorList>
            <person name="Wiegand S."/>
            <person name="Jogler M."/>
            <person name="Boedeker C."/>
            <person name="Pinto D."/>
            <person name="Vollmers J."/>
            <person name="Rivas-Marin E."/>
            <person name="Kohn T."/>
            <person name="Peeters S.H."/>
            <person name="Heuer A."/>
            <person name="Rast P."/>
            <person name="Oberbeckmann S."/>
            <person name="Bunk B."/>
            <person name="Jeske O."/>
            <person name="Meyerdierks A."/>
            <person name="Storesund J.E."/>
            <person name="Kallscheuer N."/>
            <person name="Luecker S."/>
            <person name="Lage O.M."/>
            <person name="Pohl T."/>
            <person name="Merkel B.J."/>
            <person name="Hornburger P."/>
            <person name="Mueller R.-W."/>
            <person name="Bruemmer F."/>
            <person name="Labrenz M."/>
            <person name="Spormann A.M."/>
            <person name="Op Den Camp H."/>
            <person name="Overmann J."/>
            <person name="Amann R."/>
            <person name="Jetten M.S.M."/>
            <person name="Mascher T."/>
            <person name="Medema M.H."/>
            <person name="Devos D.P."/>
            <person name="Kaster A.-K."/>
            <person name="Ovreas L."/>
            <person name="Rohde M."/>
            <person name="Galperin M.Y."/>
            <person name="Jogler C."/>
        </authorList>
    </citation>
    <scope>NUCLEOTIDE SEQUENCE [LARGE SCALE GENOMIC DNA]</scope>
    <source>
        <strain evidence="2 3">Pla108</strain>
    </source>
</reference>
<dbReference type="RefSeq" id="WP_146444877.1">
    <property type="nucleotide sequence ID" value="NZ_SJPR01000002.1"/>
</dbReference>
<feature type="compositionally biased region" description="Low complexity" evidence="1">
    <location>
        <begin position="126"/>
        <end position="142"/>
    </location>
</feature>
<dbReference type="AlphaFoldDB" id="A0A5C6AEF6"/>
<name>A0A5C6AEF6_9BACT</name>
<organism evidence="2 3">
    <name type="scientific">Botrimarina colliarenosi</name>
    <dbReference type="NCBI Taxonomy" id="2528001"/>
    <lineage>
        <taxon>Bacteria</taxon>
        <taxon>Pseudomonadati</taxon>
        <taxon>Planctomycetota</taxon>
        <taxon>Planctomycetia</taxon>
        <taxon>Pirellulales</taxon>
        <taxon>Lacipirellulaceae</taxon>
        <taxon>Botrimarina</taxon>
    </lineage>
</organism>
<feature type="region of interest" description="Disordered" evidence="1">
    <location>
        <begin position="120"/>
        <end position="151"/>
    </location>
</feature>
<dbReference type="Proteomes" id="UP000317421">
    <property type="component" value="Unassembled WGS sequence"/>
</dbReference>
<keyword evidence="3" id="KW-1185">Reference proteome</keyword>
<dbReference type="OrthoDB" id="284762at2"/>
<evidence type="ECO:0000256" key="1">
    <source>
        <dbReference type="SAM" id="MobiDB-lite"/>
    </source>
</evidence>
<dbReference type="EMBL" id="SJPR01000002">
    <property type="protein sequence ID" value="TWT97989.1"/>
    <property type="molecule type" value="Genomic_DNA"/>
</dbReference>
<protein>
    <submittedName>
        <fullName evidence="2">Uncharacterized protein</fullName>
    </submittedName>
</protein>
<comment type="caution">
    <text evidence="2">The sequence shown here is derived from an EMBL/GenBank/DDBJ whole genome shotgun (WGS) entry which is preliminary data.</text>
</comment>
<evidence type="ECO:0000313" key="2">
    <source>
        <dbReference type="EMBL" id="TWT97989.1"/>
    </source>
</evidence>
<sequence length="151" mass="15851">MKSPREGFDAASVEAMLQGAGGYIGPSEDLRPRVLEEARRLRGQGRRRQRMTMAAGSALALVALVAIPAASLNEVLTQASPSQRVARIVAADHATAKRAGVEGLCWTLVDAFLRVRSEQAEALRPTKTATDSADPSSDAFAAQTADAGGSF</sequence>